<keyword evidence="3" id="KW-1185">Reference proteome</keyword>
<keyword evidence="1" id="KW-0472">Membrane</keyword>
<dbReference type="EMBL" id="CP101990">
    <property type="protein sequence ID" value="UUI69783.1"/>
    <property type="molecule type" value="Genomic_DNA"/>
</dbReference>
<name>A0ABY5KJ38_9ACTN</name>
<evidence type="ECO:0008006" key="4">
    <source>
        <dbReference type="Google" id="ProtNLM"/>
    </source>
</evidence>
<dbReference type="RefSeq" id="WP_232416744.1">
    <property type="nucleotide sequence ID" value="NZ_CP101990.1"/>
</dbReference>
<protein>
    <recommendedName>
        <fullName evidence="4">Biopolymer transporter ExbD</fullName>
    </recommendedName>
</protein>
<evidence type="ECO:0000256" key="1">
    <source>
        <dbReference type="SAM" id="Phobius"/>
    </source>
</evidence>
<keyword evidence="1" id="KW-0812">Transmembrane</keyword>
<accession>A0ABY5KJ38</accession>
<evidence type="ECO:0000313" key="3">
    <source>
        <dbReference type="Proteomes" id="UP001315860"/>
    </source>
</evidence>
<dbReference type="Proteomes" id="UP001315860">
    <property type="component" value="Chromosome"/>
</dbReference>
<reference evidence="2 3" key="1">
    <citation type="submission" date="2022-07" db="EMBL/GenBank/DDBJ databases">
        <title>Novel species in genus Aeromicrobium.</title>
        <authorList>
            <person name="Ye L."/>
        </authorList>
    </citation>
    <scope>NUCLEOTIDE SEQUENCE [LARGE SCALE GENOMIC DNA]</scope>
    <source>
        <strain evidence="3">zg-Y50</strain>
    </source>
</reference>
<organism evidence="2 3">
    <name type="scientific">Aeromicrobium duanguangcaii</name>
    <dbReference type="NCBI Taxonomy" id="2968086"/>
    <lineage>
        <taxon>Bacteria</taxon>
        <taxon>Bacillati</taxon>
        <taxon>Actinomycetota</taxon>
        <taxon>Actinomycetes</taxon>
        <taxon>Propionibacteriales</taxon>
        <taxon>Nocardioidaceae</taxon>
        <taxon>Aeromicrobium</taxon>
    </lineage>
</organism>
<feature type="transmembrane region" description="Helical" evidence="1">
    <location>
        <begin position="21"/>
        <end position="44"/>
    </location>
</feature>
<sequence length="174" mass="18570">MRVSASLSNGRRGRLRSTESLAGWVFADMLLVLFLIGLGTAVAVDPPEPEPEPEPVMIVGMKTDPISISIAVPADGLVAGAADAKAKAQKAVAKAIRRYDKNGNEAALVLIFGGAETAGPGQEVAKALRPRLTKASPDLFPRKAPSRFFWDGSLPYGKVRLEVFLFAKEETKQP</sequence>
<keyword evidence="1" id="KW-1133">Transmembrane helix</keyword>
<gene>
    <name evidence="2" type="ORF">NP095_06730</name>
</gene>
<proteinExistence type="predicted"/>
<evidence type="ECO:0000313" key="2">
    <source>
        <dbReference type="EMBL" id="UUI69783.1"/>
    </source>
</evidence>